<feature type="domain" description="RNA polymerase sigma-70 region 2" evidence="6">
    <location>
        <begin position="18"/>
        <end position="78"/>
    </location>
</feature>
<evidence type="ECO:0000259" key="6">
    <source>
        <dbReference type="Pfam" id="PF04542"/>
    </source>
</evidence>
<sequence length="177" mass="19359">MGGHDEALREFIAVRRGPLLRSAFLLCGDMHDAEDLVQTTLVKVVLAGRRLDRIDNIEAYTRRTLMSVFISSRRRMWRREHPHAAPPDTAAAAGGDPDMGLAVRVALSAVPPRQRAVLVLRYWEDLSVEETAQLLGVSPGTVKSQSARGLATLRAALGDALPDEAARRVTSAEEARL</sequence>
<dbReference type="SUPFAM" id="SSF88659">
    <property type="entry name" value="Sigma3 and sigma4 domains of RNA polymerase sigma factors"/>
    <property type="match status" value="1"/>
</dbReference>
<keyword evidence="3" id="KW-0731">Sigma factor</keyword>
<dbReference type="RefSeq" id="WP_345673872.1">
    <property type="nucleotide sequence ID" value="NZ_BAABHS010000002.1"/>
</dbReference>
<dbReference type="Pfam" id="PF04542">
    <property type="entry name" value="Sigma70_r2"/>
    <property type="match status" value="1"/>
</dbReference>
<name>A0ABP9GQA2_9ACTN</name>
<evidence type="ECO:0000313" key="9">
    <source>
        <dbReference type="Proteomes" id="UP001500466"/>
    </source>
</evidence>
<evidence type="ECO:0000259" key="7">
    <source>
        <dbReference type="Pfam" id="PF08281"/>
    </source>
</evidence>
<dbReference type="Proteomes" id="UP001500466">
    <property type="component" value="Unassembled WGS sequence"/>
</dbReference>
<dbReference type="NCBIfam" id="TIGR02983">
    <property type="entry name" value="SigE-fam_strep"/>
    <property type="match status" value="1"/>
</dbReference>
<keyword evidence="9" id="KW-1185">Reference proteome</keyword>
<dbReference type="Pfam" id="PF08281">
    <property type="entry name" value="Sigma70_r4_2"/>
    <property type="match status" value="1"/>
</dbReference>
<dbReference type="InterPro" id="IPR013324">
    <property type="entry name" value="RNA_pol_sigma_r3/r4-like"/>
</dbReference>
<dbReference type="NCBIfam" id="TIGR02937">
    <property type="entry name" value="sigma70-ECF"/>
    <property type="match status" value="1"/>
</dbReference>
<dbReference type="Gene3D" id="1.10.1740.10">
    <property type="match status" value="1"/>
</dbReference>
<evidence type="ECO:0000256" key="3">
    <source>
        <dbReference type="ARBA" id="ARBA00023082"/>
    </source>
</evidence>
<feature type="domain" description="RNA polymerase sigma factor 70 region 4 type 2" evidence="7">
    <location>
        <begin position="102"/>
        <end position="153"/>
    </location>
</feature>
<evidence type="ECO:0000256" key="4">
    <source>
        <dbReference type="ARBA" id="ARBA00023125"/>
    </source>
</evidence>
<dbReference type="EMBL" id="BAABHS010000002">
    <property type="protein sequence ID" value="GAA4950211.1"/>
    <property type="molecule type" value="Genomic_DNA"/>
</dbReference>
<accession>A0ABP9GQA2</accession>
<reference evidence="9" key="1">
    <citation type="journal article" date="2019" name="Int. J. Syst. Evol. Microbiol.">
        <title>The Global Catalogue of Microorganisms (GCM) 10K type strain sequencing project: providing services to taxonomists for standard genome sequencing and annotation.</title>
        <authorList>
            <consortium name="The Broad Institute Genomics Platform"/>
            <consortium name="The Broad Institute Genome Sequencing Center for Infectious Disease"/>
            <person name="Wu L."/>
            <person name="Ma J."/>
        </authorList>
    </citation>
    <scope>NUCLEOTIDE SEQUENCE [LARGE SCALE GENOMIC DNA]</scope>
    <source>
        <strain evidence="9">JCM 17986</strain>
    </source>
</reference>
<comment type="similarity">
    <text evidence="1">Belongs to the sigma-70 factor family. ECF subfamily.</text>
</comment>
<dbReference type="InterPro" id="IPR007627">
    <property type="entry name" value="RNA_pol_sigma70_r2"/>
</dbReference>
<dbReference type="PANTHER" id="PTHR43133">
    <property type="entry name" value="RNA POLYMERASE ECF-TYPE SIGMA FACTO"/>
    <property type="match status" value="1"/>
</dbReference>
<keyword evidence="2" id="KW-0805">Transcription regulation</keyword>
<evidence type="ECO:0000256" key="1">
    <source>
        <dbReference type="ARBA" id="ARBA00010641"/>
    </source>
</evidence>
<dbReference type="SUPFAM" id="SSF88946">
    <property type="entry name" value="Sigma2 domain of RNA polymerase sigma factors"/>
    <property type="match status" value="1"/>
</dbReference>
<keyword evidence="4" id="KW-0238">DNA-binding</keyword>
<evidence type="ECO:0000256" key="2">
    <source>
        <dbReference type="ARBA" id="ARBA00023015"/>
    </source>
</evidence>
<dbReference type="InterPro" id="IPR039425">
    <property type="entry name" value="RNA_pol_sigma-70-like"/>
</dbReference>
<dbReference type="InterPro" id="IPR014284">
    <property type="entry name" value="RNA_pol_sigma-70_dom"/>
</dbReference>
<organism evidence="8 9">
    <name type="scientific">Yinghuangia aomiensis</name>
    <dbReference type="NCBI Taxonomy" id="676205"/>
    <lineage>
        <taxon>Bacteria</taxon>
        <taxon>Bacillati</taxon>
        <taxon>Actinomycetota</taxon>
        <taxon>Actinomycetes</taxon>
        <taxon>Kitasatosporales</taxon>
        <taxon>Streptomycetaceae</taxon>
        <taxon>Yinghuangia</taxon>
    </lineage>
</organism>
<keyword evidence="5" id="KW-0804">Transcription</keyword>
<dbReference type="InterPro" id="IPR013325">
    <property type="entry name" value="RNA_pol_sigma_r2"/>
</dbReference>
<dbReference type="PANTHER" id="PTHR43133:SF50">
    <property type="entry name" value="ECF RNA POLYMERASE SIGMA FACTOR SIGM"/>
    <property type="match status" value="1"/>
</dbReference>
<dbReference type="InterPro" id="IPR014325">
    <property type="entry name" value="RNA_pol_sigma-E_actinobac"/>
</dbReference>
<evidence type="ECO:0000256" key="5">
    <source>
        <dbReference type="ARBA" id="ARBA00023163"/>
    </source>
</evidence>
<dbReference type="InterPro" id="IPR036388">
    <property type="entry name" value="WH-like_DNA-bd_sf"/>
</dbReference>
<gene>
    <name evidence="8" type="ORF">GCM10023205_08520</name>
</gene>
<evidence type="ECO:0000313" key="8">
    <source>
        <dbReference type="EMBL" id="GAA4950211.1"/>
    </source>
</evidence>
<comment type="caution">
    <text evidence="8">The sequence shown here is derived from an EMBL/GenBank/DDBJ whole genome shotgun (WGS) entry which is preliminary data.</text>
</comment>
<dbReference type="InterPro" id="IPR013249">
    <property type="entry name" value="RNA_pol_sigma70_r4_t2"/>
</dbReference>
<protein>
    <submittedName>
        <fullName evidence="8">SigE family RNA polymerase sigma factor</fullName>
    </submittedName>
</protein>
<proteinExistence type="inferred from homology"/>
<dbReference type="Gene3D" id="1.10.10.10">
    <property type="entry name" value="Winged helix-like DNA-binding domain superfamily/Winged helix DNA-binding domain"/>
    <property type="match status" value="1"/>
</dbReference>
<dbReference type="CDD" id="cd06171">
    <property type="entry name" value="Sigma70_r4"/>
    <property type="match status" value="1"/>
</dbReference>